<dbReference type="InterPro" id="IPR006664">
    <property type="entry name" value="OMP_bac"/>
</dbReference>
<dbReference type="GO" id="GO:0009279">
    <property type="term" value="C:cell outer membrane"/>
    <property type="evidence" value="ECO:0007669"/>
    <property type="project" value="UniProtKB-SubCell"/>
</dbReference>
<dbReference type="InterPro" id="IPR036737">
    <property type="entry name" value="OmpA-like_sf"/>
</dbReference>
<evidence type="ECO:0000256" key="2">
    <source>
        <dbReference type="ARBA" id="ARBA00023136"/>
    </source>
</evidence>
<dbReference type="PANTHER" id="PTHR30329:SF20">
    <property type="entry name" value="EXPORTED PROTEIN"/>
    <property type="match status" value="1"/>
</dbReference>
<comment type="subcellular location">
    <subcellularLocation>
        <location evidence="1">Cell outer membrane</location>
    </subcellularLocation>
</comment>
<dbReference type="SUPFAM" id="SSF103088">
    <property type="entry name" value="OmpA-like"/>
    <property type="match status" value="1"/>
</dbReference>
<reference evidence="6 7" key="1">
    <citation type="submission" date="2017-12" db="EMBL/GenBank/DDBJ databases">
        <title>Characterization of six clinical isolates of Enterochimera gen. nov., a novel genus of the Yersiniaciae family and the three species Enterochimera arupensis sp. nov., Enterochimera coloradensis sp. nov, and Enterochimera californica sp. nov.</title>
        <authorList>
            <person name="Rossi A."/>
            <person name="Fisher M."/>
        </authorList>
    </citation>
    <scope>NUCLEOTIDE SEQUENCE [LARGE SCALE GENOMIC DNA]</scope>
    <source>
        <strain evidence="7">2016-Iso4</strain>
    </source>
</reference>
<dbReference type="InterPro" id="IPR050330">
    <property type="entry name" value="Bact_OuterMem_StrucFunc"/>
</dbReference>
<dbReference type="Proteomes" id="UP000234503">
    <property type="component" value="Unassembled WGS sequence"/>
</dbReference>
<comment type="caution">
    <text evidence="6">The sequence shown here is derived from an EMBL/GenBank/DDBJ whole genome shotgun (WGS) entry which is preliminary data.</text>
</comment>
<dbReference type="AlphaFoldDB" id="A0A2N5DZ12"/>
<keyword evidence="7" id="KW-1185">Reference proteome</keyword>
<dbReference type="EMBL" id="PJZH01000016">
    <property type="protein sequence ID" value="PLR32884.1"/>
    <property type="molecule type" value="Genomic_DNA"/>
</dbReference>
<accession>A0A2N5DZ12</accession>
<gene>
    <name evidence="6" type="ORF">CYR32_14620</name>
</gene>
<protein>
    <recommendedName>
        <fullName evidence="5">OmpA-like domain-containing protein</fullName>
    </recommendedName>
</protein>
<keyword evidence="2 3" id="KW-0472">Membrane</keyword>
<dbReference type="InterPro" id="IPR006665">
    <property type="entry name" value="OmpA-like"/>
</dbReference>
<dbReference type="PRINTS" id="PR01021">
    <property type="entry name" value="OMPADOMAIN"/>
</dbReference>
<evidence type="ECO:0000256" key="3">
    <source>
        <dbReference type="PROSITE-ProRule" id="PRU00473"/>
    </source>
</evidence>
<dbReference type="Pfam" id="PF00691">
    <property type="entry name" value="OmpA"/>
    <property type="match status" value="1"/>
</dbReference>
<sequence>MKPALQRGLWLWAGVLAVLLCLLFLPLPPAARGVSTGVVIMIVIIGFIRAGRQPVGTDVTRFSDLPEEPYRLPVVLVCGETAGWPGKSAVYQTSQGCWLRVDEGCELHHVARELLWLRPAWAGQLAAMICVNPQQYACGQVLAPRLYELRWQIGRLRRETRQAVPLLLSSHIAGQAVTESLWQTAFPSEPVRVWQDNCAPCGVTAWTSQDESGVRLQQQAMLNSLANWFSQHISPTFIDENPDIPPVLPYAVLFHQGQSMAGAIEHNLWVDWLRQQTSLGQVAGWMPVEGKETSSLPDFVLPLLPKGHASTPRRRAICHALTLFTVAAMIALCSSGWHNRQLLQRIAFDIQHYYTVPMQDYLPKAQAVVVLRSHATQLDSWSRNGEPLRLGLGLYQGSSLRMPVLNAIKSYVPPPPSSEPKPTPIPKIVRLDSMSLFDVGSDRLKPGSTKVLVNALVGIKAKPGWLIVVAGHTDDTGDEASNQQLSLKRAVSVRNWMRDTGEVPESCFAVQGYGESRPRETNDTEAGRAANRRVEISLVPQANACQVTGATPVSPALGDALTQKMEK</sequence>
<keyword evidence="4" id="KW-1133">Transmembrane helix</keyword>
<organism evidence="6 7">
    <name type="scientific">Chimaeribacter coloradensis</name>
    <dbReference type="NCBI Taxonomy" id="2060068"/>
    <lineage>
        <taxon>Bacteria</taxon>
        <taxon>Pseudomonadati</taxon>
        <taxon>Pseudomonadota</taxon>
        <taxon>Gammaproteobacteria</taxon>
        <taxon>Enterobacterales</taxon>
        <taxon>Yersiniaceae</taxon>
        <taxon>Chimaeribacter</taxon>
    </lineage>
</organism>
<feature type="domain" description="OmpA-like" evidence="5">
    <location>
        <begin position="424"/>
        <end position="542"/>
    </location>
</feature>
<feature type="transmembrane region" description="Helical" evidence="4">
    <location>
        <begin position="33"/>
        <end position="51"/>
    </location>
</feature>
<proteinExistence type="predicted"/>
<evidence type="ECO:0000259" key="5">
    <source>
        <dbReference type="PROSITE" id="PS51123"/>
    </source>
</evidence>
<evidence type="ECO:0000256" key="4">
    <source>
        <dbReference type="SAM" id="Phobius"/>
    </source>
</evidence>
<name>A0A2N5DZ12_9GAMM</name>
<dbReference type="OrthoDB" id="345640at2"/>
<evidence type="ECO:0000313" key="6">
    <source>
        <dbReference type="EMBL" id="PLR32884.1"/>
    </source>
</evidence>
<evidence type="ECO:0000313" key="7">
    <source>
        <dbReference type="Proteomes" id="UP000234503"/>
    </source>
</evidence>
<dbReference type="Gene3D" id="3.30.1330.60">
    <property type="entry name" value="OmpA-like domain"/>
    <property type="match status" value="1"/>
</dbReference>
<feature type="transmembrane region" description="Helical" evidence="4">
    <location>
        <begin position="9"/>
        <end position="27"/>
    </location>
</feature>
<dbReference type="CDD" id="cd07185">
    <property type="entry name" value="OmpA_C-like"/>
    <property type="match status" value="1"/>
</dbReference>
<dbReference type="PROSITE" id="PS51123">
    <property type="entry name" value="OMPA_2"/>
    <property type="match status" value="1"/>
</dbReference>
<evidence type="ECO:0000256" key="1">
    <source>
        <dbReference type="ARBA" id="ARBA00004442"/>
    </source>
</evidence>
<feature type="transmembrane region" description="Helical" evidence="4">
    <location>
        <begin position="316"/>
        <end position="337"/>
    </location>
</feature>
<keyword evidence="4" id="KW-0812">Transmembrane</keyword>
<dbReference type="PANTHER" id="PTHR30329">
    <property type="entry name" value="STATOR ELEMENT OF FLAGELLAR MOTOR COMPLEX"/>
    <property type="match status" value="1"/>
</dbReference>